<dbReference type="RefSeq" id="WP_136734595.1">
    <property type="nucleotide sequence ID" value="NZ_SWDB01000005.1"/>
</dbReference>
<dbReference type="OrthoDB" id="6402169at2"/>
<evidence type="ECO:0000256" key="1">
    <source>
        <dbReference type="SAM" id="Phobius"/>
    </source>
</evidence>
<reference evidence="2 3" key="1">
    <citation type="submission" date="2019-04" db="EMBL/GenBank/DDBJ databases">
        <title>Thalassotalea guangxiensis sp. nov., isolated from sediment of the coastal wetland.</title>
        <authorList>
            <person name="Zheng S."/>
            <person name="Zhang D."/>
        </authorList>
    </citation>
    <scope>NUCLEOTIDE SEQUENCE [LARGE SCALE GENOMIC DNA]</scope>
    <source>
        <strain evidence="2 3">ZS-4</strain>
    </source>
</reference>
<keyword evidence="3" id="KW-1185">Reference proteome</keyword>
<keyword evidence="1" id="KW-1133">Transmembrane helix</keyword>
<evidence type="ECO:0000313" key="3">
    <source>
        <dbReference type="Proteomes" id="UP000307999"/>
    </source>
</evidence>
<gene>
    <name evidence="2" type="ORF">E8M12_02950</name>
</gene>
<organism evidence="2 3">
    <name type="scientific">Thalassotalea mangrovi</name>
    <dbReference type="NCBI Taxonomy" id="2572245"/>
    <lineage>
        <taxon>Bacteria</taxon>
        <taxon>Pseudomonadati</taxon>
        <taxon>Pseudomonadota</taxon>
        <taxon>Gammaproteobacteria</taxon>
        <taxon>Alteromonadales</taxon>
        <taxon>Colwelliaceae</taxon>
        <taxon>Thalassotalea</taxon>
    </lineage>
</organism>
<protein>
    <submittedName>
        <fullName evidence="2">Uncharacterized protein</fullName>
    </submittedName>
</protein>
<comment type="caution">
    <text evidence="2">The sequence shown here is derived from an EMBL/GenBank/DDBJ whole genome shotgun (WGS) entry which is preliminary data.</text>
</comment>
<dbReference type="Proteomes" id="UP000307999">
    <property type="component" value="Unassembled WGS sequence"/>
</dbReference>
<proteinExistence type="predicted"/>
<sequence>MFLWFRQIRHRLLDNGKFITYCKYALGEIVLIIAGILIALQINVWNEQRKDTAFEQTLLAEIHTSLNADMEYFKFLQTRLSDNFDACRSLINIIANKETIANHKLAELVTQAQANYVFYYNRGSYDALKASGLEKLSDRKLRHSLIRYYDFEVPRIESMIRFTDNSERLMHAESLLWQVGDFVADNDNRFFDIRLQGITTEQLTDPRLLQFIQIQNYRVSHTLYRLEQLLSQTEAVQQQLQGFLTSIQ</sequence>
<dbReference type="Pfam" id="PF19578">
    <property type="entry name" value="DUF6090"/>
    <property type="match status" value="1"/>
</dbReference>
<dbReference type="AlphaFoldDB" id="A0A4U1B8J5"/>
<feature type="transmembrane region" description="Helical" evidence="1">
    <location>
        <begin position="21"/>
        <end position="42"/>
    </location>
</feature>
<dbReference type="EMBL" id="SWDB01000005">
    <property type="protein sequence ID" value="TKB46916.1"/>
    <property type="molecule type" value="Genomic_DNA"/>
</dbReference>
<dbReference type="InterPro" id="IPR045749">
    <property type="entry name" value="DUF6090"/>
</dbReference>
<evidence type="ECO:0000313" key="2">
    <source>
        <dbReference type="EMBL" id="TKB46916.1"/>
    </source>
</evidence>
<keyword evidence="1" id="KW-0472">Membrane</keyword>
<keyword evidence="1" id="KW-0812">Transmembrane</keyword>
<accession>A0A4U1B8J5</accession>
<name>A0A4U1B8J5_9GAMM</name>